<evidence type="ECO:0000313" key="2">
    <source>
        <dbReference type="Proteomes" id="UP001497525"/>
    </source>
</evidence>
<comment type="caution">
    <text evidence="1">The sequence shown here is derived from an EMBL/GenBank/DDBJ whole genome shotgun (WGS) entry which is preliminary data.</text>
</comment>
<dbReference type="Gene3D" id="2.80.10.50">
    <property type="match status" value="1"/>
</dbReference>
<dbReference type="Pfam" id="PF24569">
    <property type="entry name" value="CFAP161"/>
    <property type="match status" value="1"/>
</dbReference>
<dbReference type="GO" id="GO:0060271">
    <property type="term" value="P:cilium assembly"/>
    <property type="evidence" value="ECO:0007669"/>
    <property type="project" value="TreeGrafter"/>
</dbReference>
<accession>A0AAV2TUX8</accession>
<reference evidence="1" key="1">
    <citation type="submission" date="2024-06" db="EMBL/GenBank/DDBJ databases">
        <authorList>
            <person name="Liu X."/>
            <person name="Lenzi L."/>
            <person name="Haldenby T S."/>
            <person name="Uol C."/>
        </authorList>
    </citation>
    <scope>NUCLEOTIDE SEQUENCE</scope>
</reference>
<name>A0AAV2TUX8_CALDB</name>
<protein>
    <submittedName>
        <fullName evidence="1">Uncharacterized protein</fullName>
    </submittedName>
</protein>
<dbReference type="InterPro" id="IPR055325">
    <property type="entry name" value="CF161"/>
</dbReference>
<sequence length="284" mass="31897">MNPHGAAKNYSSKTLIGPWLQQRQLEQDRLDDFLERCRKGELAIQKITKLYEAFMEKTPVKMATDGCVRFCDSYGLICPASKEHLVNLGWCRERPQTILSADCEASMEAGEVMVNDGNGVTASTCIQAVARSIFQVYSPEGAADQCVLKYGMPVQFRLANKNISQEPVYLASDNASPMSGSRMACHQPVFLTTDKDSFLTHWIIEHLDPHMRLEAEGCPVPSDKLVLIKHRRTNAALAIEDQYPKDLSFGKEYEVSCHTYLDRTRAEMDVNHFSFATVIPPSNE</sequence>
<proteinExistence type="predicted"/>
<dbReference type="PANTHER" id="PTHR24274">
    <property type="entry name" value="CILIA- AND FLAGELLA-ASSOCIATED PROTEIN 161"/>
    <property type="match status" value="1"/>
</dbReference>
<dbReference type="GO" id="GO:0031514">
    <property type="term" value="C:motile cilium"/>
    <property type="evidence" value="ECO:0007669"/>
    <property type="project" value="TreeGrafter"/>
</dbReference>
<evidence type="ECO:0000313" key="1">
    <source>
        <dbReference type="EMBL" id="CAL5139999.1"/>
    </source>
</evidence>
<dbReference type="Proteomes" id="UP001497525">
    <property type="component" value="Unassembled WGS sequence"/>
</dbReference>
<gene>
    <name evidence="1" type="ORF">CDAUBV1_LOCUS15180</name>
</gene>
<dbReference type="PANTHER" id="PTHR24274:SF1">
    <property type="entry name" value="CILIA- AND FLAGELLA-ASSOCIATED PROTEIN 161"/>
    <property type="match status" value="1"/>
</dbReference>
<organism evidence="1 2">
    <name type="scientific">Calicophoron daubneyi</name>
    <name type="common">Rumen fluke</name>
    <name type="synonym">Paramphistomum daubneyi</name>
    <dbReference type="NCBI Taxonomy" id="300641"/>
    <lineage>
        <taxon>Eukaryota</taxon>
        <taxon>Metazoa</taxon>
        <taxon>Spiralia</taxon>
        <taxon>Lophotrochozoa</taxon>
        <taxon>Platyhelminthes</taxon>
        <taxon>Trematoda</taxon>
        <taxon>Digenea</taxon>
        <taxon>Plagiorchiida</taxon>
        <taxon>Pronocephalata</taxon>
        <taxon>Paramphistomoidea</taxon>
        <taxon>Paramphistomidae</taxon>
        <taxon>Calicophoron</taxon>
    </lineage>
</organism>
<dbReference type="AlphaFoldDB" id="A0AAV2TUX8"/>
<dbReference type="EMBL" id="CAXLJL010000689">
    <property type="protein sequence ID" value="CAL5139999.1"/>
    <property type="molecule type" value="Genomic_DNA"/>
</dbReference>